<evidence type="ECO:0008006" key="3">
    <source>
        <dbReference type="Google" id="ProtNLM"/>
    </source>
</evidence>
<dbReference type="SUPFAM" id="SSF81901">
    <property type="entry name" value="HCP-like"/>
    <property type="match status" value="2"/>
</dbReference>
<dbReference type="SMART" id="SM00671">
    <property type="entry name" value="SEL1"/>
    <property type="match status" value="5"/>
</dbReference>
<accession>A0A1Y3CMN0</accession>
<dbReference type="Gene3D" id="1.25.40.10">
    <property type="entry name" value="Tetratricopeptide repeat domain"/>
    <property type="match status" value="2"/>
</dbReference>
<name>A0A1Y3CMN0_9GAMM</name>
<dbReference type="PANTHER" id="PTHR43628">
    <property type="entry name" value="ACTIVATOR OF C KINASE PROTEIN 1-RELATED"/>
    <property type="match status" value="1"/>
</dbReference>
<evidence type="ECO:0000313" key="1">
    <source>
        <dbReference type="EMBL" id="OTG67133.1"/>
    </source>
</evidence>
<comment type="caution">
    <text evidence="1">The sequence shown here is derived from an EMBL/GenBank/DDBJ whole genome shotgun (WGS) entry which is preliminary data.</text>
</comment>
<organism evidence="1 2">
    <name type="scientific">Acinetobacter silvestris</name>
    <dbReference type="NCBI Taxonomy" id="1977882"/>
    <lineage>
        <taxon>Bacteria</taxon>
        <taxon>Pseudomonadati</taxon>
        <taxon>Pseudomonadota</taxon>
        <taxon>Gammaproteobacteria</taxon>
        <taxon>Moraxellales</taxon>
        <taxon>Moraxellaceae</taxon>
        <taxon>Acinetobacter</taxon>
    </lineage>
</organism>
<dbReference type="AlphaFoldDB" id="A0A1Y3CMN0"/>
<dbReference type="EMBL" id="NEGB01000001">
    <property type="protein sequence ID" value="OTG67133.1"/>
    <property type="molecule type" value="Genomic_DNA"/>
</dbReference>
<protein>
    <recommendedName>
        <fullName evidence="3">Sel1 repeat family protein</fullName>
    </recommendedName>
</protein>
<evidence type="ECO:0000313" key="2">
    <source>
        <dbReference type="Proteomes" id="UP000242765"/>
    </source>
</evidence>
<dbReference type="STRING" id="1977882.B9T28_00350"/>
<dbReference type="InterPro" id="IPR052945">
    <property type="entry name" value="Mitotic_Regulator"/>
</dbReference>
<keyword evidence="2" id="KW-1185">Reference proteome</keyword>
<dbReference type="Pfam" id="PF08238">
    <property type="entry name" value="Sel1"/>
    <property type="match status" value="5"/>
</dbReference>
<dbReference type="PANTHER" id="PTHR43628:SF1">
    <property type="entry name" value="CHITIN SYNTHASE REGULATORY FACTOR 2-RELATED"/>
    <property type="match status" value="1"/>
</dbReference>
<dbReference type="Proteomes" id="UP000242765">
    <property type="component" value="Unassembled WGS sequence"/>
</dbReference>
<dbReference type="InterPro" id="IPR011990">
    <property type="entry name" value="TPR-like_helical_dom_sf"/>
</dbReference>
<dbReference type="OrthoDB" id="6667397at2"/>
<dbReference type="RefSeq" id="WP_086201993.1">
    <property type="nucleotide sequence ID" value="NZ_NEGB01000001.1"/>
</dbReference>
<sequence>MSNSISNKIDSEPINPNLFEFIQQDNLDDYYQWVVDSESIAVATSDEQAQQRIDILIHASNNNHAAATILLGQWHRLGHYVPQNPDAAILLFQQAVNLGAVVAHLELADIGLQGLSEKINLQQAFKHLHLATLAGNRDAQYSFSQCFKQGLGTEKDEEQALYWLEQAAQNHHGDAQFELAMLLPLEHEQHLFLLNASAQNGNIQAMLCMATHAQHQQNMEQVLSWLYKAKAENSPRACYILAQLYRGGVGIAADLPQSIALLQQAADFGDINAYFELFKAYKKGGLGVRKNKKIAIKYLNLAKENQHIEAAAIEF</sequence>
<gene>
    <name evidence="1" type="ORF">B9T28_00350</name>
</gene>
<reference evidence="1 2" key="1">
    <citation type="submission" date="2017-04" db="EMBL/GenBank/DDBJ databases">
        <title>High diversity of culturable Acinetobacter species in natural soil and water ecosystems.</title>
        <authorList>
            <person name="Nemec A."/>
            <person name="Radolfova-Krizova L."/>
        </authorList>
    </citation>
    <scope>NUCLEOTIDE SEQUENCE [LARGE SCALE GENOMIC DNA]</scope>
    <source>
        <strain evidence="1 2">ANC 4999</strain>
    </source>
</reference>
<dbReference type="InterPro" id="IPR006597">
    <property type="entry name" value="Sel1-like"/>
</dbReference>
<proteinExistence type="predicted"/>